<dbReference type="EMBL" id="JARKHS020002442">
    <property type="protein sequence ID" value="KAK8786749.1"/>
    <property type="molecule type" value="Genomic_DNA"/>
</dbReference>
<name>A0AAQ4FHR8_AMBAM</name>
<keyword evidence="2" id="KW-1185">Reference proteome</keyword>
<dbReference type="Gene3D" id="2.60.40.10">
    <property type="entry name" value="Immunoglobulins"/>
    <property type="match status" value="1"/>
</dbReference>
<sequence>MDLIQVRLEHEKQVAAGQPARVLCALTNNDLEDHRVGVVLTAYSAPYSNVSPTVLVSAQRDFCLQPTACEQAGSTIIVRCCQAPLLTYNVSQ</sequence>
<protein>
    <submittedName>
        <fullName evidence="1">Uncharacterized protein</fullName>
    </submittedName>
</protein>
<dbReference type="AlphaFoldDB" id="A0AAQ4FHR8"/>
<proteinExistence type="predicted"/>
<dbReference type="InterPro" id="IPR036238">
    <property type="entry name" value="Transglutaminase_C_sf"/>
</dbReference>
<dbReference type="SUPFAM" id="SSF49309">
    <property type="entry name" value="Transglutaminase, two C-terminal domains"/>
    <property type="match status" value="1"/>
</dbReference>
<reference evidence="1 2" key="1">
    <citation type="journal article" date="2023" name="Arcadia Sci">
        <title>De novo assembly of a long-read Amblyomma americanum tick genome.</title>
        <authorList>
            <person name="Chou S."/>
            <person name="Poskanzer K.E."/>
            <person name="Rollins M."/>
            <person name="Thuy-Boun P.S."/>
        </authorList>
    </citation>
    <scope>NUCLEOTIDE SEQUENCE [LARGE SCALE GENOMIC DNA]</scope>
    <source>
        <strain evidence="1">F_SG_1</strain>
        <tissue evidence="1">Salivary glands</tissue>
    </source>
</reference>
<gene>
    <name evidence="1" type="ORF">V5799_023476</name>
</gene>
<evidence type="ECO:0000313" key="1">
    <source>
        <dbReference type="EMBL" id="KAK8786749.1"/>
    </source>
</evidence>
<organism evidence="1 2">
    <name type="scientific">Amblyomma americanum</name>
    <name type="common">Lone star tick</name>
    <dbReference type="NCBI Taxonomy" id="6943"/>
    <lineage>
        <taxon>Eukaryota</taxon>
        <taxon>Metazoa</taxon>
        <taxon>Ecdysozoa</taxon>
        <taxon>Arthropoda</taxon>
        <taxon>Chelicerata</taxon>
        <taxon>Arachnida</taxon>
        <taxon>Acari</taxon>
        <taxon>Parasitiformes</taxon>
        <taxon>Ixodida</taxon>
        <taxon>Ixodoidea</taxon>
        <taxon>Ixodidae</taxon>
        <taxon>Amblyomminae</taxon>
        <taxon>Amblyomma</taxon>
    </lineage>
</organism>
<comment type="caution">
    <text evidence="1">The sequence shown here is derived from an EMBL/GenBank/DDBJ whole genome shotgun (WGS) entry which is preliminary data.</text>
</comment>
<dbReference type="InterPro" id="IPR013783">
    <property type="entry name" value="Ig-like_fold"/>
</dbReference>
<dbReference type="Proteomes" id="UP001321473">
    <property type="component" value="Unassembled WGS sequence"/>
</dbReference>
<accession>A0AAQ4FHR8</accession>
<dbReference type="GO" id="GO:0003810">
    <property type="term" value="F:protein-glutamine gamma-glutamyltransferase activity"/>
    <property type="evidence" value="ECO:0007669"/>
    <property type="project" value="InterPro"/>
</dbReference>
<evidence type="ECO:0000313" key="2">
    <source>
        <dbReference type="Proteomes" id="UP001321473"/>
    </source>
</evidence>